<evidence type="ECO:0000256" key="2">
    <source>
        <dbReference type="ARBA" id="ARBA00023125"/>
    </source>
</evidence>
<dbReference type="PANTHER" id="PTHR43280:SF28">
    <property type="entry name" value="HTH-TYPE TRANSCRIPTIONAL ACTIVATOR RHAS"/>
    <property type="match status" value="1"/>
</dbReference>
<dbReference type="Proteomes" id="UP000248627">
    <property type="component" value="Unassembled WGS sequence"/>
</dbReference>
<name>A0A2W2D341_9ACTN</name>
<feature type="domain" description="HTH araC/xylS-type" evidence="4">
    <location>
        <begin position="1"/>
        <end position="93"/>
    </location>
</feature>
<keyword evidence="2" id="KW-0238">DNA-binding</keyword>
<dbReference type="SUPFAM" id="SSF46689">
    <property type="entry name" value="Homeodomain-like"/>
    <property type="match status" value="2"/>
</dbReference>
<dbReference type="Gene3D" id="1.10.10.60">
    <property type="entry name" value="Homeodomain-like"/>
    <property type="match status" value="2"/>
</dbReference>
<dbReference type="Pfam" id="PF12833">
    <property type="entry name" value="HTH_18"/>
    <property type="match status" value="1"/>
</dbReference>
<keyword evidence="1" id="KW-0805">Transcription regulation</keyword>
<sequence>MRDQLHEPLTLIDIAQTEHFSPFHFHRVFREITTVTPARFLAALRMAEARRLLVHSQLTVAEVSTEVGYRSTGTFTTQFTRLVGIPPERFRRVARALPDRPVASLLLAARSVLRPQQWARVLVRPENCDPQTLLFVHCRPVRGDRTQHHNWTSGTGQVLLPIDTLPFPGEYQAQVIAIAPSATPTEALVNHAAGSYLVGTARFRSPLHGPSNRQVTVPLRQPLSIDPPPLSVAPVRLLADLANRFAPAKITPNTAHAHF</sequence>
<evidence type="ECO:0000313" key="5">
    <source>
        <dbReference type="EMBL" id="PZF98068.1"/>
    </source>
</evidence>
<reference evidence="5 6" key="1">
    <citation type="submission" date="2018-01" db="EMBL/GenBank/DDBJ databases">
        <title>Draft genome sequence of Jishengella endophytica.</title>
        <authorList>
            <person name="Sahin N."/>
            <person name="Ay H."/>
            <person name="Saygin H."/>
        </authorList>
    </citation>
    <scope>NUCLEOTIDE SEQUENCE [LARGE SCALE GENOMIC DNA]</scope>
    <source>
        <strain evidence="5 6">DSM 45430</strain>
    </source>
</reference>
<organism evidence="5 6">
    <name type="scientific">Micromonospora endophytica</name>
    <dbReference type="NCBI Taxonomy" id="515350"/>
    <lineage>
        <taxon>Bacteria</taxon>
        <taxon>Bacillati</taxon>
        <taxon>Actinomycetota</taxon>
        <taxon>Actinomycetes</taxon>
        <taxon>Micromonosporales</taxon>
        <taxon>Micromonosporaceae</taxon>
        <taxon>Micromonospora</taxon>
    </lineage>
</organism>
<dbReference type="GO" id="GO:0043565">
    <property type="term" value="F:sequence-specific DNA binding"/>
    <property type="evidence" value="ECO:0007669"/>
    <property type="project" value="InterPro"/>
</dbReference>
<dbReference type="EMBL" id="POTX01000047">
    <property type="protein sequence ID" value="PZF98068.1"/>
    <property type="molecule type" value="Genomic_DNA"/>
</dbReference>
<gene>
    <name evidence="5" type="ORF">C1I93_09855</name>
</gene>
<dbReference type="PROSITE" id="PS01124">
    <property type="entry name" value="HTH_ARAC_FAMILY_2"/>
    <property type="match status" value="1"/>
</dbReference>
<comment type="caution">
    <text evidence="5">The sequence shown here is derived from an EMBL/GenBank/DDBJ whole genome shotgun (WGS) entry which is preliminary data.</text>
</comment>
<dbReference type="AlphaFoldDB" id="A0A2W2D341"/>
<accession>A0A2W2D341</accession>
<dbReference type="InterPro" id="IPR018062">
    <property type="entry name" value="HTH_AraC-typ_CS"/>
</dbReference>
<evidence type="ECO:0000256" key="1">
    <source>
        <dbReference type="ARBA" id="ARBA00023015"/>
    </source>
</evidence>
<dbReference type="PROSITE" id="PS00041">
    <property type="entry name" value="HTH_ARAC_FAMILY_1"/>
    <property type="match status" value="1"/>
</dbReference>
<dbReference type="GO" id="GO:0003700">
    <property type="term" value="F:DNA-binding transcription factor activity"/>
    <property type="evidence" value="ECO:0007669"/>
    <property type="project" value="InterPro"/>
</dbReference>
<evidence type="ECO:0000313" key="6">
    <source>
        <dbReference type="Proteomes" id="UP000248627"/>
    </source>
</evidence>
<dbReference type="PANTHER" id="PTHR43280">
    <property type="entry name" value="ARAC-FAMILY TRANSCRIPTIONAL REGULATOR"/>
    <property type="match status" value="1"/>
</dbReference>
<proteinExistence type="predicted"/>
<keyword evidence="3" id="KW-0804">Transcription</keyword>
<protein>
    <recommendedName>
        <fullName evidence="4">HTH araC/xylS-type domain-containing protein</fullName>
    </recommendedName>
</protein>
<dbReference type="InterPro" id="IPR009057">
    <property type="entry name" value="Homeodomain-like_sf"/>
</dbReference>
<evidence type="ECO:0000256" key="3">
    <source>
        <dbReference type="ARBA" id="ARBA00023163"/>
    </source>
</evidence>
<keyword evidence="6" id="KW-1185">Reference proteome</keyword>
<dbReference type="SMART" id="SM00342">
    <property type="entry name" value="HTH_ARAC"/>
    <property type="match status" value="1"/>
</dbReference>
<dbReference type="InterPro" id="IPR018060">
    <property type="entry name" value="HTH_AraC"/>
</dbReference>
<evidence type="ECO:0000259" key="4">
    <source>
        <dbReference type="PROSITE" id="PS01124"/>
    </source>
</evidence>